<dbReference type="OrthoDB" id="2430695at2759"/>
<dbReference type="AlphaFoldDB" id="A0A9W4SCV6"/>
<feature type="non-terminal residue" evidence="1">
    <location>
        <position position="66"/>
    </location>
</feature>
<name>A0A9W4SCV6_9GLOM</name>
<comment type="caution">
    <text evidence="1">The sequence shown here is derived from an EMBL/GenBank/DDBJ whole genome shotgun (WGS) entry which is preliminary data.</text>
</comment>
<dbReference type="EMBL" id="CAMKVN010000116">
    <property type="protein sequence ID" value="CAI2163845.1"/>
    <property type="molecule type" value="Genomic_DNA"/>
</dbReference>
<reference evidence="1" key="1">
    <citation type="submission" date="2022-08" db="EMBL/GenBank/DDBJ databases">
        <authorList>
            <person name="Kallberg Y."/>
            <person name="Tangrot J."/>
            <person name="Rosling A."/>
        </authorList>
    </citation>
    <scope>NUCLEOTIDE SEQUENCE</scope>
    <source>
        <strain evidence="1">Wild A</strain>
    </source>
</reference>
<protein>
    <submittedName>
        <fullName evidence="1">4818_t:CDS:1</fullName>
    </submittedName>
</protein>
<accession>A0A9W4SCV6</accession>
<evidence type="ECO:0000313" key="2">
    <source>
        <dbReference type="Proteomes" id="UP001153678"/>
    </source>
</evidence>
<evidence type="ECO:0000313" key="1">
    <source>
        <dbReference type="EMBL" id="CAI2163845.1"/>
    </source>
</evidence>
<organism evidence="1 2">
    <name type="scientific">Funneliformis geosporum</name>
    <dbReference type="NCBI Taxonomy" id="1117311"/>
    <lineage>
        <taxon>Eukaryota</taxon>
        <taxon>Fungi</taxon>
        <taxon>Fungi incertae sedis</taxon>
        <taxon>Mucoromycota</taxon>
        <taxon>Glomeromycotina</taxon>
        <taxon>Glomeromycetes</taxon>
        <taxon>Glomerales</taxon>
        <taxon>Glomeraceae</taxon>
        <taxon>Funneliformis</taxon>
    </lineage>
</organism>
<sequence length="66" mass="7810">MSENQVHVYFNQNVSKWNIKDFLDNCKLVDISDKISIYLKSLEAIADTEEGPKYKRAKELLARYRE</sequence>
<dbReference type="Proteomes" id="UP001153678">
    <property type="component" value="Unassembled WGS sequence"/>
</dbReference>
<keyword evidence="2" id="KW-1185">Reference proteome</keyword>
<gene>
    <name evidence="1" type="ORF">FWILDA_LOCUS1272</name>
</gene>
<proteinExistence type="predicted"/>